<evidence type="ECO:0000313" key="9">
    <source>
        <dbReference type="EMBL" id="MBO9202839.1"/>
    </source>
</evidence>
<accession>A0ABS3YYD2</accession>
<keyword evidence="5" id="KW-0812">Transmembrane</keyword>
<evidence type="ECO:0000256" key="2">
    <source>
        <dbReference type="ARBA" id="ARBA00007613"/>
    </source>
</evidence>
<gene>
    <name evidence="9" type="ORF">J7I42_21295</name>
</gene>
<sequence>MDINNYIGCKCRLFVRVLLLTVLLFRATKGSAQAYNGNTFKLTLEEAVRFAKGQNKLVQAATIEESAAGEDLKDAYNAALPTITANGSYQRFSRLTLFTDGLSHSATGPRKPTPNGAALGVDALFNIYSGGKQRALQSEQQSRLHLARLNAKDQSGSIALQTAQQYLELVRLTDLQQLIADQLNRAQTRVNNINALYNNQKVTKSDVLRAEVVLSNVELSLQENENNLTITNQKLDDLLNIPDTVRISPVDSAGMAKPAISSLQSFIEAAGVTSYAIQKTTESIELQRARLKGIKSGNLPTISFYTAYGLNYPNYLFFPPVDQAYAIGFVGLKAQYSISSLYHNKRKVEAARLRIKEGEVQQQAVADNVRTEAHSLYIKYVEALTRIQVNERSVEQAQVNYKIVNTKYLNQLSLLTDLLDADNLYQESRFNLIRAQTNALSIYYNILYVSGNL</sequence>
<keyword evidence="7" id="KW-0998">Cell outer membrane</keyword>
<evidence type="ECO:0000256" key="1">
    <source>
        <dbReference type="ARBA" id="ARBA00004442"/>
    </source>
</evidence>
<evidence type="ECO:0000313" key="10">
    <source>
        <dbReference type="Proteomes" id="UP000677244"/>
    </source>
</evidence>
<dbReference type="InterPro" id="IPR003423">
    <property type="entry name" value="OMP_efflux"/>
</dbReference>
<dbReference type="PANTHER" id="PTHR30026">
    <property type="entry name" value="OUTER MEMBRANE PROTEIN TOLC"/>
    <property type="match status" value="1"/>
</dbReference>
<evidence type="ECO:0000256" key="6">
    <source>
        <dbReference type="ARBA" id="ARBA00023136"/>
    </source>
</evidence>
<keyword evidence="4" id="KW-1134">Transmembrane beta strand</keyword>
<evidence type="ECO:0000256" key="8">
    <source>
        <dbReference type="SAM" id="SignalP"/>
    </source>
</evidence>
<evidence type="ECO:0000256" key="7">
    <source>
        <dbReference type="ARBA" id="ARBA00023237"/>
    </source>
</evidence>
<comment type="subcellular location">
    <subcellularLocation>
        <location evidence="1">Cell outer membrane</location>
    </subcellularLocation>
</comment>
<evidence type="ECO:0000256" key="3">
    <source>
        <dbReference type="ARBA" id="ARBA00022448"/>
    </source>
</evidence>
<comment type="similarity">
    <text evidence="2">Belongs to the outer membrane factor (OMF) (TC 1.B.17) family.</text>
</comment>
<comment type="caution">
    <text evidence="9">The sequence shown here is derived from an EMBL/GenBank/DDBJ whole genome shotgun (WGS) entry which is preliminary data.</text>
</comment>
<reference evidence="9 10" key="1">
    <citation type="submission" date="2021-03" db="EMBL/GenBank/DDBJ databases">
        <title>Assistant Professor.</title>
        <authorList>
            <person name="Huq M.A."/>
        </authorList>
    </citation>
    <scope>NUCLEOTIDE SEQUENCE [LARGE SCALE GENOMIC DNA]</scope>
    <source>
        <strain evidence="9 10">MAH-29</strain>
    </source>
</reference>
<feature type="chain" id="PRO_5046897545" evidence="8">
    <location>
        <begin position="35"/>
        <end position="453"/>
    </location>
</feature>
<proteinExistence type="inferred from homology"/>
<dbReference type="InterPro" id="IPR051906">
    <property type="entry name" value="TolC-like"/>
</dbReference>
<dbReference type="RefSeq" id="WP_209140892.1">
    <property type="nucleotide sequence ID" value="NZ_JAGHKO010000005.1"/>
</dbReference>
<dbReference type="SUPFAM" id="SSF56954">
    <property type="entry name" value="Outer membrane efflux proteins (OEP)"/>
    <property type="match status" value="1"/>
</dbReference>
<organism evidence="9 10">
    <name type="scientific">Niastella soli</name>
    <dbReference type="NCBI Taxonomy" id="2821487"/>
    <lineage>
        <taxon>Bacteria</taxon>
        <taxon>Pseudomonadati</taxon>
        <taxon>Bacteroidota</taxon>
        <taxon>Chitinophagia</taxon>
        <taxon>Chitinophagales</taxon>
        <taxon>Chitinophagaceae</taxon>
        <taxon>Niastella</taxon>
    </lineage>
</organism>
<dbReference type="Pfam" id="PF02321">
    <property type="entry name" value="OEP"/>
    <property type="match status" value="1"/>
</dbReference>
<protein>
    <submittedName>
        <fullName evidence="9">TolC family protein</fullName>
    </submittedName>
</protein>
<feature type="signal peptide" evidence="8">
    <location>
        <begin position="1"/>
        <end position="34"/>
    </location>
</feature>
<evidence type="ECO:0000256" key="5">
    <source>
        <dbReference type="ARBA" id="ARBA00022692"/>
    </source>
</evidence>
<evidence type="ECO:0000256" key="4">
    <source>
        <dbReference type="ARBA" id="ARBA00022452"/>
    </source>
</evidence>
<keyword evidence="10" id="KW-1185">Reference proteome</keyword>
<dbReference type="Proteomes" id="UP000677244">
    <property type="component" value="Unassembled WGS sequence"/>
</dbReference>
<dbReference type="EMBL" id="JAGHKO010000005">
    <property type="protein sequence ID" value="MBO9202839.1"/>
    <property type="molecule type" value="Genomic_DNA"/>
</dbReference>
<keyword evidence="3" id="KW-0813">Transport</keyword>
<dbReference type="PANTHER" id="PTHR30026:SF23">
    <property type="entry name" value="TO APRF-PUTATIVE OUTER MEMBRANE EFFLUX PROTEIN OR SECRETED ALKALINE PHOSPHATASE-RELATED"/>
    <property type="match status" value="1"/>
</dbReference>
<dbReference type="Gene3D" id="1.20.1600.10">
    <property type="entry name" value="Outer membrane efflux proteins (OEP)"/>
    <property type="match status" value="1"/>
</dbReference>
<keyword evidence="8" id="KW-0732">Signal</keyword>
<keyword evidence="6" id="KW-0472">Membrane</keyword>
<name>A0ABS3YYD2_9BACT</name>